<evidence type="ECO:0000259" key="2">
    <source>
        <dbReference type="SMART" id="SM00382"/>
    </source>
</evidence>
<dbReference type="Pfam" id="PF07726">
    <property type="entry name" value="AAA_3"/>
    <property type="match status" value="1"/>
</dbReference>
<name>A0AAE2V9Q1_9BACT</name>
<dbReference type="SUPFAM" id="SSF52540">
    <property type="entry name" value="P-loop containing nucleoside triphosphate hydrolases"/>
    <property type="match status" value="1"/>
</dbReference>
<keyword evidence="4" id="KW-1185">Reference proteome</keyword>
<dbReference type="PANTHER" id="PTHR42759">
    <property type="entry name" value="MOXR FAMILY PROTEIN"/>
    <property type="match status" value="1"/>
</dbReference>
<dbReference type="PANTHER" id="PTHR42759:SF5">
    <property type="entry name" value="METHANOL DEHYDROGENASE REGULATOR"/>
    <property type="match status" value="1"/>
</dbReference>
<dbReference type="CDD" id="cd00009">
    <property type="entry name" value="AAA"/>
    <property type="match status" value="1"/>
</dbReference>
<dbReference type="InterPro" id="IPR050764">
    <property type="entry name" value="CbbQ/NirQ/NorQ/GpvN"/>
</dbReference>
<dbReference type="InterPro" id="IPR041628">
    <property type="entry name" value="ChlI/MoxR_AAA_lid"/>
</dbReference>
<dbReference type="InterPro" id="IPR027417">
    <property type="entry name" value="P-loop_NTPase"/>
</dbReference>
<feature type="region of interest" description="Disordered" evidence="1">
    <location>
        <begin position="286"/>
        <end position="305"/>
    </location>
</feature>
<dbReference type="PIRSF" id="PIRSF002849">
    <property type="entry name" value="AAA_ATPase_chaperone_MoxR_prd"/>
    <property type="match status" value="1"/>
</dbReference>
<sequence>MMPVRKLHELQSRLTAAVLGAEEASNLLLTALLARGHALIEGAPGVGKTSLAQTLANGIGGSFKRIQFTPDLLPSDILGYHLYKQHNGEFEFVPGPVFSNLLLADEINRTSPRVQSALLEAMNEGQVSIDGSTRDLEDPFLVVATQNITSSTGTFPLPEPQLDRFLLSIPMSLPDAEVQKSILNAHAAGAINGSSRDPLLEPSEILTLQDQAAKMPVSEALNDYIINLCETVRRVAGGGHTISVRASLALMRAAQASAFLEGQSAVHPDHVQTIFPHVMRHRLLPDDGSSPEPILAGAIKETPVP</sequence>
<organism evidence="3 4">
    <name type="scientific">Oceaniferula flava</name>
    <dbReference type="NCBI Taxonomy" id="2800421"/>
    <lineage>
        <taxon>Bacteria</taxon>
        <taxon>Pseudomonadati</taxon>
        <taxon>Verrucomicrobiota</taxon>
        <taxon>Verrucomicrobiia</taxon>
        <taxon>Verrucomicrobiales</taxon>
        <taxon>Verrucomicrobiaceae</taxon>
        <taxon>Oceaniferula</taxon>
    </lineage>
</organism>
<dbReference type="InterPro" id="IPR003593">
    <property type="entry name" value="AAA+_ATPase"/>
</dbReference>
<dbReference type="InterPro" id="IPR011703">
    <property type="entry name" value="ATPase_AAA-3"/>
</dbReference>
<dbReference type="AlphaFoldDB" id="A0AAE2V9Q1"/>
<proteinExistence type="predicted"/>
<dbReference type="Pfam" id="PF17863">
    <property type="entry name" value="AAA_lid_2"/>
    <property type="match status" value="1"/>
</dbReference>
<accession>A0AAE2V9Q1</accession>
<protein>
    <submittedName>
        <fullName evidence="3">MoxR family ATPase</fullName>
    </submittedName>
</protein>
<gene>
    <name evidence="3" type="ORF">JIN83_11175</name>
</gene>
<feature type="domain" description="AAA+ ATPase" evidence="2">
    <location>
        <begin position="34"/>
        <end position="175"/>
    </location>
</feature>
<dbReference type="Proteomes" id="UP000634206">
    <property type="component" value="Unassembled WGS sequence"/>
</dbReference>
<evidence type="ECO:0000313" key="3">
    <source>
        <dbReference type="EMBL" id="MBK1855523.1"/>
    </source>
</evidence>
<dbReference type="Gene3D" id="3.40.50.300">
    <property type="entry name" value="P-loop containing nucleotide triphosphate hydrolases"/>
    <property type="match status" value="1"/>
</dbReference>
<dbReference type="GO" id="GO:0005524">
    <property type="term" value="F:ATP binding"/>
    <property type="evidence" value="ECO:0007669"/>
    <property type="project" value="InterPro"/>
</dbReference>
<dbReference type="Gene3D" id="1.10.8.80">
    <property type="entry name" value="Magnesium chelatase subunit I, C-Terminal domain"/>
    <property type="match status" value="1"/>
</dbReference>
<dbReference type="SMART" id="SM00382">
    <property type="entry name" value="AAA"/>
    <property type="match status" value="1"/>
</dbReference>
<dbReference type="EMBL" id="JAENIG010000007">
    <property type="protein sequence ID" value="MBK1855523.1"/>
    <property type="molecule type" value="Genomic_DNA"/>
</dbReference>
<reference evidence="3" key="1">
    <citation type="submission" date="2021-01" db="EMBL/GenBank/DDBJ databases">
        <title>Modified the classification status of verrucomicrobia.</title>
        <authorList>
            <person name="Feng X."/>
        </authorList>
    </citation>
    <scope>NUCLEOTIDE SEQUENCE</scope>
    <source>
        <strain evidence="3">5K15</strain>
    </source>
</reference>
<dbReference type="GO" id="GO:0016887">
    <property type="term" value="F:ATP hydrolysis activity"/>
    <property type="evidence" value="ECO:0007669"/>
    <property type="project" value="InterPro"/>
</dbReference>
<dbReference type="RefSeq" id="WP_309490135.1">
    <property type="nucleotide sequence ID" value="NZ_JAENIG010000007.1"/>
</dbReference>
<evidence type="ECO:0000313" key="4">
    <source>
        <dbReference type="Proteomes" id="UP000634206"/>
    </source>
</evidence>
<comment type="caution">
    <text evidence="3">The sequence shown here is derived from an EMBL/GenBank/DDBJ whole genome shotgun (WGS) entry which is preliminary data.</text>
</comment>
<evidence type="ECO:0000256" key="1">
    <source>
        <dbReference type="SAM" id="MobiDB-lite"/>
    </source>
</evidence>